<feature type="domain" description="Methyl-accepting transducer" evidence="7">
    <location>
        <begin position="270"/>
        <end position="499"/>
    </location>
</feature>
<dbReference type="EMBL" id="JAEPBG010000038">
    <property type="protein sequence ID" value="MBK4739114.1"/>
    <property type="molecule type" value="Genomic_DNA"/>
</dbReference>
<name>A0A934T0H3_9BURK</name>
<evidence type="ECO:0000256" key="3">
    <source>
        <dbReference type="ARBA" id="ARBA00029447"/>
    </source>
</evidence>
<dbReference type="InterPro" id="IPR024478">
    <property type="entry name" value="HlyB_4HB_MCP"/>
</dbReference>
<accession>A0A934T0H3</accession>
<dbReference type="Proteomes" id="UP000622890">
    <property type="component" value="Unassembled WGS sequence"/>
</dbReference>
<dbReference type="AlphaFoldDB" id="A0A934T0H3"/>
<evidence type="ECO:0000313" key="10">
    <source>
        <dbReference type="Proteomes" id="UP000622890"/>
    </source>
</evidence>
<dbReference type="GO" id="GO:0006935">
    <property type="term" value="P:chemotaxis"/>
    <property type="evidence" value="ECO:0007669"/>
    <property type="project" value="InterPro"/>
</dbReference>
<gene>
    <name evidence="9" type="ORF">JJB74_31325</name>
</gene>
<sequence>MQSLRNFSIGQRLVAGFLLILSLCILVAGIGVWRLHVIERETRELMATPLVKERLISDLNANVAAGIRRTLAIIKSSDLSLAKFFVSDATDLTKSGNEITKKVEAMLASDEERREFERLTKARKEYIAMRDEVMKEKAAGNTDAVNKLFEEKFNPAVTGYQKGLQDMLKFQRGEMDSIGTRVGVITSQSSMLLEILAILIVALGSCCAWALTRSITAPLATALSVVKTVARGDLTADIRAREKDELGQLLNALQDMNDNLEHIVVAVRSSTDSIATASSEISSGNLDLSSRTEQQAASLQETASSMEELTSTVKRNADNARQANEQAISASDVAAQGGVVVAQVVDTMSSISESSQKIVEIISTIDGIAFQTNILALNAAVEAARAGEQGRGFAVVATEVRSLAQRSAAAAKEIKSLIESSVGQVEAGNKLVEKAGSTMNQVVAGIRSVSAIVGEIAIASQEQSAGIEQVNRAVSQMDQTTRQNAALVEEATAATGALQQQATALSQAVAVFTLKR</sequence>
<reference evidence="9" key="1">
    <citation type="submission" date="2021-01" db="EMBL/GenBank/DDBJ databases">
        <title>Genome sequence of strain Noviherbaspirillum sp. DKR-6.</title>
        <authorList>
            <person name="Chaudhary D.K."/>
        </authorList>
    </citation>
    <scope>NUCLEOTIDE SEQUENCE</scope>
    <source>
        <strain evidence="9">DKR-6</strain>
    </source>
</reference>
<evidence type="ECO:0000259" key="7">
    <source>
        <dbReference type="PROSITE" id="PS50111"/>
    </source>
</evidence>
<dbReference type="FunFam" id="1.10.287.950:FF:000001">
    <property type="entry name" value="Methyl-accepting chemotaxis sensory transducer"/>
    <property type="match status" value="1"/>
</dbReference>
<dbReference type="InterPro" id="IPR004089">
    <property type="entry name" value="MCPsignal_dom"/>
</dbReference>
<dbReference type="SUPFAM" id="SSF58104">
    <property type="entry name" value="Methyl-accepting chemotaxis protein (MCP) signaling domain"/>
    <property type="match status" value="1"/>
</dbReference>
<evidence type="ECO:0000256" key="2">
    <source>
        <dbReference type="ARBA" id="ARBA00022481"/>
    </source>
</evidence>
<dbReference type="CDD" id="cd11386">
    <property type="entry name" value="MCP_signal"/>
    <property type="match status" value="1"/>
</dbReference>
<dbReference type="Pfam" id="PF00672">
    <property type="entry name" value="HAMP"/>
    <property type="match status" value="1"/>
</dbReference>
<dbReference type="GO" id="GO:0007165">
    <property type="term" value="P:signal transduction"/>
    <property type="evidence" value="ECO:0007669"/>
    <property type="project" value="UniProtKB-KW"/>
</dbReference>
<dbReference type="Pfam" id="PF12729">
    <property type="entry name" value="4HB_MCP_1"/>
    <property type="match status" value="1"/>
</dbReference>
<keyword evidence="4" id="KW-0807">Transducer</keyword>
<evidence type="ECO:0000259" key="8">
    <source>
        <dbReference type="PROSITE" id="PS50885"/>
    </source>
</evidence>
<evidence type="ECO:0000256" key="6">
    <source>
        <dbReference type="SAM" id="Phobius"/>
    </source>
</evidence>
<keyword evidence="10" id="KW-1185">Reference proteome</keyword>
<comment type="caution">
    <text evidence="9">The sequence shown here is derived from an EMBL/GenBank/DDBJ whole genome shotgun (WGS) entry which is preliminary data.</text>
</comment>
<evidence type="ECO:0000256" key="5">
    <source>
        <dbReference type="SAM" id="MobiDB-lite"/>
    </source>
</evidence>
<dbReference type="InterPro" id="IPR003660">
    <property type="entry name" value="HAMP_dom"/>
</dbReference>
<dbReference type="InterPro" id="IPR004090">
    <property type="entry name" value="Chemotax_Me-accpt_rcpt"/>
</dbReference>
<feature type="domain" description="HAMP" evidence="8">
    <location>
        <begin position="213"/>
        <end position="265"/>
    </location>
</feature>
<comment type="subcellular location">
    <subcellularLocation>
        <location evidence="1">Membrane</location>
    </subcellularLocation>
</comment>
<evidence type="ECO:0000313" key="9">
    <source>
        <dbReference type="EMBL" id="MBK4739114.1"/>
    </source>
</evidence>
<dbReference type="CDD" id="cd19411">
    <property type="entry name" value="MCP2201-like_sensor"/>
    <property type="match status" value="1"/>
</dbReference>
<dbReference type="PRINTS" id="PR00260">
    <property type="entry name" value="CHEMTRNSDUCR"/>
</dbReference>
<feature type="transmembrane region" description="Helical" evidence="6">
    <location>
        <begin position="12"/>
        <end position="33"/>
    </location>
</feature>
<dbReference type="CDD" id="cd06225">
    <property type="entry name" value="HAMP"/>
    <property type="match status" value="1"/>
</dbReference>
<dbReference type="InterPro" id="IPR047347">
    <property type="entry name" value="YvaQ-like_sensor"/>
</dbReference>
<organism evidence="9 10">
    <name type="scientific">Noviherbaspirillum pedocola</name>
    <dbReference type="NCBI Taxonomy" id="2801341"/>
    <lineage>
        <taxon>Bacteria</taxon>
        <taxon>Pseudomonadati</taxon>
        <taxon>Pseudomonadota</taxon>
        <taxon>Betaproteobacteria</taxon>
        <taxon>Burkholderiales</taxon>
        <taxon>Oxalobacteraceae</taxon>
        <taxon>Noviherbaspirillum</taxon>
    </lineage>
</organism>
<dbReference type="SMART" id="SM00283">
    <property type="entry name" value="MA"/>
    <property type="match status" value="1"/>
</dbReference>
<evidence type="ECO:0000256" key="4">
    <source>
        <dbReference type="PROSITE-ProRule" id="PRU00284"/>
    </source>
</evidence>
<dbReference type="PROSITE" id="PS50111">
    <property type="entry name" value="CHEMOTAXIS_TRANSDUC_2"/>
    <property type="match status" value="1"/>
</dbReference>
<feature type="region of interest" description="Disordered" evidence="5">
    <location>
        <begin position="284"/>
        <end position="306"/>
    </location>
</feature>
<keyword evidence="6" id="KW-0812">Transmembrane</keyword>
<dbReference type="Pfam" id="PF00015">
    <property type="entry name" value="MCPsignal"/>
    <property type="match status" value="1"/>
</dbReference>
<dbReference type="PANTHER" id="PTHR43531:SF14">
    <property type="entry name" value="METHYL-ACCEPTING CHEMOTAXIS PROTEIN I-RELATED"/>
    <property type="match status" value="1"/>
</dbReference>
<evidence type="ECO:0000256" key="1">
    <source>
        <dbReference type="ARBA" id="ARBA00004370"/>
    </source>
</evidence>
<dbReference type="PROSITE" id="PS50885">
    <property type="entry name" value="HAMP"/>
    <property type="match status" value="1"/>
</dbReference>
<dbReference type="PANTHER" id="PTHR43531">
    <property type="entry name" value="PROTEIN ICFG"/>
    <property type="match status" value="1"/>
</dbReference>
<protein>
    <submittedName>
        <fullName evidence="9">MCP four helix bundle domain-containing protein</fullName>
    </submittedName>
</protein>
<dbReference type="GO" id="GO:0005886">
    <property type="term" value="C:plasma membrane"/>
    <property type="evidence" value="ECO:0007669"/>
    <property type="project" value="TreeGrafter"/>
</dbReference>
<comment type="similarity">
    <text evidence="3">Belongs to the methyl-accepting chemotaxis (MCP) protein family.</text>
</comment>
<dbReference type="SMART" id="SM00304">
    <property type="entry name" value="HAMP"/>
    <property type="match status" value="1"/>
</dbReference>
<proteinExistence type="inferred from homology"/>
<keyword evidence="2" id="KW-0488">Methylation</keyword>
<dbReference type="GO" id="GO:0004888">
    <property type="term" value="F:transmembrane signaling receptor activity"/>
    <property type="evidence" value="ECO:0007669"/>
    <property type="project" value="InterPro"/>
</dbReference>
<keyword evidence="6" id="KW-1133">Transmembrane helix</keyword>
<dbReference type="RefSeq" id="WP_200598480.1">
    <property type="nucleotide sequence ID" value="NZ_JAEPBG010000038.1"/>
</dbReference>
<dbReference type="Gene3D" id="1.10.287.950">
    <property type="entry name" value="Methyl-accepting chemotaxis protein"/>
    <property type="match status" value="1"/>
</dbReference>
<keyword evidence="6" id="KW-0472">Membrane</keyword>
<dbReference type="InterPro" id="IPR051310">
    <property type="entry name" value="MCP_chemotaxis"/>
</dbReference>